<sequence length="120" mass="13299">MGISLIFFMVISIIFISTITIPIIIAARKNENRRPPRKISYVIVGLLLLHWVFFLTSGYALLPTNIADAIFLPVWLVLCGAGAITAIYEFKGNKVFAIPVAGLTTISLLFSFFIYGLSKM</sequence>
<name>A0ABS5M9L5_9BACI</name>
<feature type="transmembrane region" description="Helical" evidence="1">
    <location>
        <begin position="66"/>
        <end position="88"/>
    </location>
</feature>
<reference evidence="2 3" key="1">
    <citation type="submission" date="2021-05" db="EMBL/GenBank/DDBJ databases">
        <title>Ornithinibacillus massiliensis sp. nov.</title>
        <authorList>
            <person name="Iwaza R."/>
            <person name="Lagier J.-C."/>
            <person name="Raoult D."/>
        </authorList>
    </citation>
    <scope>NUCLEOTIDE SEQUENCE [LARGE SCALE GENOMIC DNA]</scope>
    <source>
        <strain evidence="2 3">Marseille-P3601</strain>
    </source>
</reference>
<organism evidence="2 3">
    <name type="scientific">Ornithinibacillus massiliensis</name>
    <dbReference type="NCBI Taxonomy" id="1944633"/>
    <lineage>
        <taxon>Bacteria</taxon>
        <taxon>Bacillati</taxon>
        <taxon>Bacillota</taxon>
        <taxon>Bacilli</taxon>
        <taxon>Bacillales</taxon>
        <taxon>Bacillaceae</taxon>
        <taxon>Ornithinibacillus</taxon>
    </lineage>
</organism>
<evidence type="ECO:0000256" key="1">
    <source>
        <dbReference type="SAM" id="Phobius"/>
    </source>
</evidence>
<evidence type="ECO:0000313" key="3">
    <source>
        <dbReference type="Proteomes" id="UP000681870"/>
    </source>
</evidence>
<gene>
    <name evidence="2" type="ORF">KGF86_01315</name>
</gene>
<dbReference type="Proteomes" id="UP000681870">
    <property type="component" value="Unassembled WGS sequence"/>
</dbReference>
<keyword evidence="1" id="KW-0472">Membrane</keyword>
<feature type="transmembrane region" description="Helical" evidence="1">
    <location>
        <begin position="39"/>
        <end position="60"/>
    </location>
</feature>
<keyword evidence="1" id="KW-1133">Transmembrane helix</keyword>
<dbReference type="EMBL" id="JAGXBY010000001">
    <property type="protein sequence ID" value="MBS3678845.1"/>
    <property type="molecule type" value="Genomic_DNA"/>
</dbReference>
<accession>A0ABS5M9L5</accession>
<keyword evidence="1" id="KW-0812">Transmembrane</keyword>
<keyword evidence="3" id="KW-1185">Reference proteome</keyword>
<feature type="transmembrane region" description="Helical" evidence="1">
    <location>
        <begin position="95"/>
        <end position="117"/>
    </location>
</feature>
<protein>
    <submittedName>
        <fullName evidence="2">Uncharacterized protein</fullName>
    </submittedName>
</protein>
<comment type="caution">
    <text evidence="2">The sequence shown here is derived from an EMBL/GenBank/DDBJ whole genome shotgun (WGS) entry which is preliminary data.</text>
</comment>
<proteinExistence type="predicted"/>
<evidence type="ECO:0000313" key="2">
    <source>
        <dbReference type="EMBL" id="MBS3678845.1"/>
    </source>
</evidence>
<dbReference type="RefSeq" id="WP_211740913.1">
    <property type="nucleotide sequence ID" value="NZ_JAGXBY010000001.1"/>
</dbReference>
<feature type="transmembrane region" description="Helical" evidence="1">
    <location>
        <begin position="6"/>
        <end position="27"/>
    </location>
</feature>